<comment type="subunit">
    <text evidence="5">Binds ribosomal protein uS19.</text>
</comment>
<evidence type="ECO:0000256" key="4">
    <source>
        <dbReference type="ARBA" id="ARBA00023186"/>
    </source>
</evidence>
<evidence type="ECO:0000256" key="3">
    <source>
        <dbReference type="ARBA" id="ARBA00022552"/>
    </source>
</evidence>
<comment type="domain">
    <text evidence="5">The PRC barrel domain binds ribosomal protein uS19.</text>
</comment>
<comment type="similarity">
    <text evidence="5">Belongs to the RimM family.</text>
</comment>
<sequence>MAYICIGKIINTHGIKGEVKIESYSDFDEERYTKGKQVYICVDEKYLPVTVASYRKHKGFPLVSFVDLQNINFVEQYKGCEIYIDEADRKQLKKGEYYRKDLVGLIVVDEEGITVGKIISVEETLGAQNNLRLQLEDAKEVLIPYIPMIVKNVDLEKKVMTIHRMGGLL</sequence>
<dbReference type="GO" id="GO:0005840">
    <property type="term" value="C:ribosome"/>
    <property type="evidence" value="ECO:0007669"/>
    <property type="project" value="InterPro"/>
</dbReference>
<organism evidence="8 9">
    <name type="scientific">Solobacterium moorei</name>
    <dbReference type="NCBI Taxonomy" id="102148"/>
    <lineage>
        <taxon>Bacteria</taxon>
        <taxon>Bacillati</taxon>
        <taxon>Bacillota</taxon>
        <taxon>Erysipelotrichia</taxon>
        <taxon>Erysipelotrichales</taxon>
        <taxon>Erysipelotrichaceae</taxon>
        <taxon>Solobacterium</taxon>
    </lineage>
</organism>
<comment type="function">
    <text evidence="5">An accessory protein needed during the final step in the assembly of 30S ribosomal subunit, possibly for assembly of the head region. Essential for efficient processing of 16S rRNA. May be needed both before and after RbfA during the maturation of 16S rRNA. It has affinity for free ribosomal 30S subunits but not for 70S ribosomes.</text>
</comment>
<evidence type="ECO:0000256" key="5">
    <source>
        <dbReference type="HAMAP-Rule" id="MF_00014"/>
    </source>
</evidence>
<dbReference type="Proteomes" id="UP000284731">
    <property type="component" value="Unassembled WGS sequence"/>
</dbReference>
<keyword evidence="1 5" id="KW-0963">Cytoplasm</keyword>
<dbReference type="AlphaFoldDB" id="A0A412PBP9"/>
<comment type="subcellular location">
    <subcellularLocation>
        <location evidence="5">Cytoplasm</location>
    </subcellularLocation>
</comment>
<gene>
    <name evidence="5" type="primary">rimM</name>
    <name evidence="8" type="ORF">DWX20_08960</name>
</gene>
<keyword evidence="2 5" id="KW-0690">Ribosome biogenesis</keyword>
<dbReference type="Pfam" id="PF01782">
    <property type="entry name" value="RimM"/>
    <property type="match status" value="1"/>
</dbReference>
<dbReference type="Gene3D" id="2.40.30.60">
    <property type="entry name" value="RimM"/>
    <property type="match status" value="1"/>
</dbReference>
<name>A0A412PBP9_9FIRM</name>
<feature type="domain" description="Ribosome maturation factor RimM PRC barrel" evidence="7">
    <location>
        <begin position="100"/>
        <end position="162"/>
    </location>
</feature>
<dbReference type="GO" id="GO:0006364">
    <property type="term" value="P:rRNA processing"/>
    <property type="evidence" value="ECO:0007669"/>
    <property type="project" value="UniProtKB-UniRule"/>
</dbReference>
<feature type="domain" description="RimM N-terminal" evidence="6">
    <location>
        <begin position="5"/>
        <end position="87"/>
    </location>
</feature>
<keyword evidence="3 5" id="KW-0698">rRNA processing</keyword>
<comment type="caution">
    <text evidence="8">The sequence shown here is derived from an EMBL/GenBank/DDBJ whole genome shotgun (WGS) entry which is preliminary data.</text>
</comment>
<dbReference type="GO" id="GO:0042274">
    <property type="term" value="P:ribosomal small subunit biogenesis"/>
    <property type="evidence" value="ECO:0007669"/>
    <property type="project" value="UniProtKB-UniRule"/>
</dbReference>
<dbReference type="InterPro" id="IPR011033">
    <property type="entry name" value="PRC_barrel-like_sf"/>
</dbReference>
<dbReference type="HAMAP" id="MF_00014">
    <property type="entry name" value="Ribosome_mat_RimM"/>
    <property type="match status" value="1"/>
</dbReference>
<dbReference type="GO" id="GO:0043022">
    <property type="term" value="F:ribosome binding"/>
    <property type="evidence" value="ECO:0007669"/>
    <property type="project" value="InterPro"/>
</dbReference>
<evidence type="ECO:0000259" key="6">
    <source>
        <dbReference type="Pfam" id="PF01782"/>
    </source>
</evidence>
<evidence type="ECO:0000256" key="1">
    <source>
        <dbReference type="ARBA" id="ARBA00022490"/>
    </source>
</evidence>
<dbReference type="InterPro" id="IPR009000">
    <property type="entry name" value="Transl_B-barrel_sf"/>
</dbReference>
<dbReference type="InterPro" id="IPR011961">
    <property type="entry name" value="RimM"/>
</dbReference>
<dbReference type="SUPFAM" id="SSF50346">
    <property type="entry name" value="PRC-barrel domain"/>
    <property type="match status" value="1"/>
</dbReference>
<dbReference type="InterPro" id="IPR056792">
    <property type="entry name" value="PRC_RimM"/>
</dbReference>
<evidence type="ECO:0000256" key="2">
    <source>
        <dbReference type="ARBA" id="ARBA00022517"/>
    </source>
</evidence>
<dbReference type="InterPro" id="IPR002676">
    <property type="entry name" value="RimM_N"/>
</dbReference>
<evidence type="ECO:0000313" key="9">
    <source>
        <dbReference type="Proteomes" id="UP000284731"/>
    </source>
</evidence>
<dbReference type="PANTHER" id="PTHR33692:SF1">
    <property type="entry name" value="RIBOSOME MATURATION FACTOR RIMM"/>
    <property type="match status" value="1"/>
</dbReference>
<dbReference type="InterPro" id="IPR036976">
    <property type="entry name" value="RimM_N_sf"/>
</dbReference>
<dbReference type="EMBL" id="QRWX01000004">
    <property type="protein sequence ID" value="RGT54284.1"/>
    <property type="molecule type" value="Genomic_DNA"/>
</dbReference>
<keyword evidence="4 5" id="KW-0143">Chaperone</keyword>
<dbReference type="Gene3D" id="2.30.30.240">
    <property type="entry name" value="PRC-barrel domain"/>
    <property type="match status" value="1"/>
</dbReference>
<protein>
    <recommendedName>
        <fullName evidence="5">Ribosome maturation factor RimM</fullName>
    </recommendedName>
</protein>
<accession>A0A412PBP9</accession>
<reference evidence="8 9" key="1">
    <citation type="submission" date="2018-08" db="EMBL/GenBank/DDBJ databases">
        <title>A genome reference for cultivated species of the human gut microbiota.</title>
        <authorList>
            <person name="Zou Y."/>
            <person name="Xue W."/>
            <person name="Luo G."/>
        </authorList>
    </citation>
    <scope>NUCLEOTIDE SEQUENCE [LARGE SCALE GENOMIC DNA]</scope>
    <source>
        <strain evidence="8 9">AF18-46</strain>
    </source>
</reference>
<dbReference type="SUPFAM" id="SSF50447">
    <property type="entry name" value="Translation proteins"/>
    <property type="match status" value="1"/>
</dbReference>
<evidence type="ECO:0000259" key="7">
    <source>
        <dbReference type="Pfam" id="PF24986"/>
    </source>
</evidence>
<dbReference type="RefSeq" id="WP_118765257.1">
    <property type="nucleotide sequence ID" value="NZ_CABJCF010000004.1"/>
</dbReference>
<dbReference type="GO" id="GO:0005737">
    <property type="term" value="C:cytoplasm"/>
    <property type="evidence" value="ECO:0007669"/>
    <property type="project" value="UniProtKB-SubCell"/>
</dbReference>
<dbReference type="Pfam" id="PF24986">
    <property type="entry name" value="PRC_RimM"/>
    <property type="match status" value="1"/>
</dbReference>
<proteinExistence type="inferred from homology"/>
<dbReference type="NCBIfam" id="TIGR02273">
    <property type="entry name" value="16S_RimM"/>
    <property type="match status" value="1"/>
</dbReference>
<dbReference type="PANTHER" id="PTHR33692">
    <property type="entry name" value="RIBOSOME MATURATION FACTOR RIMM"/>
    <property type="match status" value="1"/>
</dbReference>
<evidence type="ECO:0000313" key="8">
    <source>
        <dbReference type="EMBL" id="RGT54284.1"/>
    </source>
</evidence>